<organism evidence="2">
    <name type="scientific">uncultured bacterium 5G4</name>
    <dbReference type="NCBI Taxonomy" id="1701326"/>
    <lineage>
        <taxon>Bacteria</taxon>
        <taxon>environmental samples</taxon>
    </lineage>
</organism>
<name>A0A166H3L4_9BACT</name>
<protein>
    <recommendedName>
        <fullName evidence="3">Helix-turn-helix domain-containing protein</fullName>
    </recommendedName>
</protein>
<dbReference type="EMBL" id="KT342856">
    <property type="protein sequence ID" value="ANA08062.1"/>
    <property type="molecule type" value="Genomic_DNA"/>
</dbReference>
<gene>
    <name evidence="2" type="ORF">5G4_033</name>
</gene>
<dbReference type="AlphaFoldDB" id="A0A166H3L4"/>
<feature type="region of interest" description="Disordered" evidence="1">
    <location>
        <begin position="64"/>
        <end position="84"/>
    </location>
</feature>
<accession>A0A166H3L4</accession>
<sequence length="84" mass="9601">MRSYNRSAMTRDFEFTFDEAVRTMGLTPERLERLIDEGRIQAKRGVHTTLSRESVLAYMNKVGKEATAERANRAKPASQRAPRA</sequence>
<evidence type="ECO:0000313" key="2">
    <source>
        <dbReference type="EMBL" id="ANA08062.1"/>
    </source>
</evidence>
<evidence type="ECO:0000256" key="1">
    <source>
        <dbReference type="SAM" id="MobiDB-lite"/>
    </source>
</evidence>
<evidence type="ECO:0008006" key="3">
    <source>
        <dbReference type="Google" id="ProtNLM"/>
    </source>
</evidence>
<reference evidence="2" key="1">
    <citation type="submission" date="2015-07" db="EMBL/GenBank/DDBJ databases">
        <title>Exploring the genomic information of specific uncultured soil bacteria through a new metagenomic library-based strategy.</title>
        <authorList>
            <person name="Liu Y."/>
            <person name="Zhang R."/>
        </authorList>
    </citation>
    <scope>NUCLEOTIDE SEQUENCE</scope>
</reference>
<proteinExistence type="predicted"/>